<evidence type="ECO:0000259" key="1">
    <source>
        <dbReference type="Pfam" id="PF10090"/>
    </source>
</evidence>
<proteinExistence type="predicted"/>
<protein>
    <recommendedName>
        <fullName evidence="1">Histidine phosphotransferase ChpT C-terminal domain-containing protein</fullName>
    </recommendedName>
</protein>
<keyword evidence="3" id="KW-1185">Reference proteome</keyword>
<dbReference type="Gene3D" id="1.10.287.130">
    <property type="match status" value="1"/>
</dbReference>
<feature type="domain" description="Histidine phosphotransferase ChpT C-terminal" evidence="1">
    <location>
        <begin position="77"/>
        <end position="191"/>
    </location>
</feature>
<accession>A0A0P1ETS2</accession>
<organism evidence="2 3">
    <name type="scientific">Shimia marina</name>
    <dbReference type="NCBI Taxonomy" id="321267"/>
    <lineage>
        <taxon>Bacteria</taxon>
        <taxon>Pseudomonadati</taxon>
        <taxon>Pseudomonadota</taxon>
        <taxon>Alphaproteobacteria</taxon>
        <taxon>Rhodobacterales</taxon>
        <taxon>Roseobacteraceae</taxon>
    </lineage>
</organism>
<dbReference type="OrthoDB" id="9803702at2"/>
<dbReference type="Gene3D" id="3.30.565.10">
    <property type="entry name" value="Histidine kinase-like ATPase, C-terminal domain"/>
    <property type="match status" value="1"/>
</dbReference>
<dbReference type="EMBL" id="CYPW01000027">
    <property type="protein sequence ID" value="CUH53671.1"/>
    <property type="molecule type" value="Genomic_DNA"/>
</dbReference>
<dbReference type="STRING" id="321267.SHM7688_03127"/>
<evidence type="ECO:0000313" key="3">
    <source>
        <dbReference type="Proteomes" id="UP000054823"/>
    </source>
</evidence>
<dbReference type="Pfam" id="PF10090">
    <property type="entry name" value="HPTransfase"/>
    <property type="match status" value="1"/>
</dbReference>
<reference evidence="2 3" key="1">
    <citation type="submission" date="2015-09" db="EMBL/GenBank/DDBJ databases">
        <authorList>
            <consortium name="Swine Surveillance"/>
        </authorList>
    </citation>
    <scope>NUCLEOTIDE SEQUENCE [LARGE SCALE GENOMIC DNA]</scope>
    <source>
        <strain evidence="2 3">CECT 7688</strain>
    </source>
</reference>
<gene>
    <name evidence="2" type="ORF">SHM7688_03127</name>
</gene>
<dbReference type="InterPro" id="IPR036890">
    <property type="entry name" value="HATPase_C_sf"/>
</dbReference>
<evidence type="ECO:0000313" key="2">
    <source>
        <dbReference type="EMBL" id="CUH53671.1"/>
    </source>
</evidence>
<dbReference type="RefSeq" id="WP_058240806.1">
    <property type="nucleotide sequence ID" value="NZ_CYPW01000027.1"/>
</dbReference>
<dbReference type="InterPro" id="IPR018762">
    <property type="entry name" value="ChpT_C"/>
</dbReference>
<dbReference type="Proteomes" id="UP000054823">
    <property type="component" value="Unassembled WGS sequence"/>
</dbReference>
<name>A0A0P1ETS2_9RHOB</name>
<sequence length="198" mass="21246">MSHSTDFAALVGSRICHDLISPVGAIGNGLELLSLTGDAKGPEMDMISDSVNNANARIRLFRVAFGQPGDTQMVGEAEIQSILQGLAPSSRVSTYWEVDGAVPRSELRLAFLGLMCFESAMPFGGSITVTREGEGWFLLAETEKLRADPDLWEPVAKGDVPEGLVPAKVQFGLLPAGAKMLGRDLKVDLNEVSIEVRF</sequence>
<dbReference type="AlphaFoldDB" id="A0A0P1ETS2"/>